<dbReference type="InterPro" id="IPR037522">
    <property type="entry name" value="HD_GYP_dom"/>
</dbReference>
<evidence type="ECO:0000313" key="3">
    <source>
        <dbReference type="Proteomes" id="UP000535838"/>
    </source>
</evidence>
<dbReference type="RefSeq" id="WP_185120251.1">
    <property type="nucleotide sequence ID" value="NZ_JACJVQ010000008.1"/>
</dbReference>
<dbReference type="SUPFAM" id="SSF109604">
    <property type="entry name" value="HD-domain/PDEase-like"/>
    <property type="match status" value="1"/>
</dbReference>
<dbReference type="InterPro" id="IPR003607">
    <property type="entry name" value="HD/PDEase_dom"/>
</dbReference>
<evidence type="ECO:0000259" key="1">
    <source>
        <dbReference type="PROSITE" id="PS51832"/>
    </source>
</evidence>
<reference evidence="2 3" key="1">
    <citation type="submission" date="2020-08" db="EMBL/GenBank/DDBJ databases">
        <title>Cohnella phylogeny.</title>
        <authorList>
            <person name="Dunlap C."/>
        </authorList>
    </citation>
    <scope>NUCLEOTIDE SEQUENCE [LARGE SCALE GENOMIC DNA]</scope>
    <source>
        <strain evidence="2 3">DSM 25241</strain>
    </source>
</reference>
<proteinExistence type="predicted"/>
<keyword evidence="3" id="KW-1185">Reference proteome</keyword>
<sequence length="193" mass="21920">MRKSLSSGLRTLGRSLDSVTFSHSLRVGLLAQAMSEPLRMSDEDRQKFTLACCFHDIGKLGIPDSILLKSAPLDPSEKIRLRAHPLFGLEFIRKLGWSDRRMLDTIRSHHERWDGTGYPDGLSGRRIPSWARMCAVIDAFDAMVQPRSYNSVKSLKEAKEELDAQRDVQFDGRYVDLFLALPDSTVERIQSIQ</sequence>
<evidence type="ECO:0000313" key="2">
    <source>
        <dbReference type="EMBL" id="MBB6635037.1"/>
    </source>
</evidence>
<comment type="caution">
    <text evidence="2">The sequence shown here is derived from an EMBL/GenBank/DDBJ whole genome shotgun (WGS) entry which is preliminary data.</text>
</comment>
<gene>
    <name evidence="2" type="ORF">H7B67_13025</name>
</gene>
<dbReference type="Pfam" id="PF13487">
    <property type="entry name" value="HD_5"/>
    <property type="match status" value="1"/>
</dbReference>
<dbReference type="EMBL" id="JACJVQ010000008">
    <property type="protein sequence ID" value="MBB6635037.1"/>
    <property type="molecule type" value="Genomic_DNA"/>
</dbReference>
<dbReference type="AlphaFoldDB" id="A0A841SZH5"/>
<dbReference type="InterPro" id="IPR006675">
    <property type="entry name" value="HDIG_dom"/>
</dbReference>
<dbReference type="Proteomes" id="UP000535838">
    <property type="component" value="Unassembled WGS sequence"/>
</dbReference>
<dbReference type="Gene3D" id="1.10.3210.10">
    <property type="entry name" value="Hypothetical protein af1432"/>
    <property type="match status" value="1"/>
</dbReference>
<dbReference type="CDD" id="cd00077">
    <property type="entry name" value="HDc"/>
    <property type="match status" value="1"/>
</dbReference>
<dbReference type="NCBIfam" id="TIGR00277">
    <property type="entry name" value="HDIG"/>
    <property type="match status" value="1"/>
</dbReference>
<dbReference type="SMART" id="SM00471">
    <property type="entry name" value="HDc"/>
    <property type="match status" value="1"/>
</dbReference>
<protein>
    <submittedName>
        <fullName evidence="2">HD domain-containing protein</fullName>
    </submittedName>
</protein>
<dbReference type="PROSITE" id="PS51832">
    <property type="entry name" value="HD_GYP"/>
    <property type="match status" value="1"/>
</dbReference>
<dbReference type="PANTHER" id="PTHR43155">
    <property type="entry name" value="CYCLIC DI-GMP PHOSPHODIESTERASE PA4108-RELATED"/>
    <property type="match status" value="1"/>
</dbReference>
<accession>A0A841SZH5</accession>
<name>A0A841SZH5_9BACL</name>
<feature type="domain" description="HD-GYP" evidence="1">
    <location>
        <begin position="1"/>
        <end position="193"/>
    </location>
</feature>
<organism evidence="2 3">
    <name type="scientific">Cohnella thailandensis</name>
    <dbReference type="NCBI Taxonomy" id="557557"/>
    <lineage>
        <taxon>Bacteria</taxon>
        <taxon>Bacillati</taxon>
        <taxon>Bacillota</taxon>
        <taxon>Bacilli</taxon>
        <taxon>Bacillales</taxon>
        <taxon>Paenibacillaceae</taxon>
        <taxon>Cohnella</taxon>
    </lineage>
</organism>
<dbReference type="PANTHER" id="PTHR43155:SF2">
    <property type="entry name" value="CYCLIC DI-GMP PHOSPHODIESTERASE PA4108"/>
    <property type="match status" value="1"/>
</dbReference>